<organism evidence="1 2">
    <name type="scientific">Mangrovicoccus algicola</name>
    <dbReference type="NCBI Taxonomy" id="2771008"/>
    <lineage>
        <taxon>Bacteria</taxon>
        <taxon>Pseudomonadati</taxon>
        <taxon>Pseudomonadota</taxon>
        <taxon>Alphaproteobacteria</taxon>
        <taxon>Rhodobacterales</taxon>
        <taxon>Paracoccaceae</taxon>
        <taxon>Mangrovicoccus</taxon>
    </lineage>
</organism>
<dbReference type="SUPFAM" id="SSF52540">
    <property type="entry name" value="P-loop containing nucleoside triphosphate hydrolases"/>
    <property type="match status" value="1"/>
</dbReference>
<comment type="caution">
    <text evidence="1">The sequence shown here is derived from an EMBL/GenBank/DDBJ whole genome shotgun (WGS) entry which is preliminary data.</text>
</comment>
<dbReference type="Proteomes" id="UP000609121">
    <property type="component" value="Unassembled WGS sequence"/>
</dbReference>
<gene>
    <name evidence="1" type="ORF">ICN82_17415</name>
</gene>
<evidence type="ECO:0000313" key="1">
    <source>
        <dbReference type="EMBL" id="MBE3639986.1"/>
    </source>
</evidence>
<dbReference type="GO" id="GO:0016020">
    <property type="term" value="C:membrane"/>
    <property type="evidence" value="ECO:0007669"/>
    <property type="project" value="InterPro"/>
</dbReference>
<protein>
    <submittedName>
        <fullName evidence="1">Sulfotransferase family 2 domain-containing protein</fullName>
    </submittedName>
</protein>
<dbReference type="InterPro" id="IPR027417">
    <property type="entry name" value="P-loop_NTPase"/>
</dbReference>
<sequence>MTGRAGDGETRHRGVFFLHIPKTAGSFVARMFEDRLGPAACITFQEREVQHRVSKGGRLSFLGHDFVSAHSPMATLRLAGVPRHYRIFSVLRDPMDRLVSHLNWLDRFNHGIDLHSHAALKQDMKMLVRALDGLDPDSPAEMRRLFRLDSLAKARMLFNMQATMLLSAREGDILRYVDVERLSRAQIRRQLSRLAFCATLEQFTTGLAARGIAPPEDGRINSAKTGRFRRSPALEEAAERYVAVDRKLHDMVAQDRPDLSAVTDRLAAGRPDLRLAASA</sequence>
<dbReference type="EMBL" id="JACVXA010000066">
    <property type="protein sequence ID" value="MBE3639986.1"/>
    <property type="molecule type" value="Genomic_DNA"/>
</dbReference>
<accession>A0A8J6ZD61</accession>
<name>A0A8J6ZD61_9RHOB</name>
<dbReference type="GO" id="GO:0008146">
    <property type="term" value="F:sulfotransferase activity"/>
    <property type="evidence" value="ECO:0007669"/>
    <property type="project" value="InterPro"/>
</dbReference>
<dbReference type="AlphaFoldDB" id="A0A8J6ZD61"/>
<dbReference type="Gene3D" id="3.40.50.300">
    <property type="entry name" value="P-loop containing nucleotide triphosphate hydrolases"/>
    <property type="match status" value="1"/>
</dbReference>
<dbReference type="RefSeq" id="WP_193185342.1">
    <property type="nucleotide sequence ID" value="NZ_JACVXA010000066.1"/>
</dbReference>
<dbReference type="Pfam" id="PF03567">
    <property type="entry name" value="Sulfotransfer_2"/>
    <property type="match status" value="1"/>
</dbReference>
<evidence type="ECO:0000313" key="2">
    <source>
        <dbReference type="Proteomes" id="UP000609121"/>
    </source>
</evidence>
<dbReference type="InterPro" id="IPR005331">
    <property type="entry name" value="Sulfotransferase"/>
</dbReference>
<keyword evidence="2" id="KW-1185">Reference proteome</keyword>
<proteinExistence type="predicted"/>
<reference evidence="1" key="1">
    <citation type="submission" date="2020-09" db="EMBL/GenBank/DDBJ databases">
        <title>A novel bacterium of genus Mangrovicoccus, isolated from South China Sea.</title>
        <authorList>
            <person name="Huang H."/>
            <person name="Mo K."/>
            <person name="Hu Y."/>
        </authorList>
    </citation>
    <scope>NUCLEOTIDE SEQUENCE</scope>
    <source>
        <strain evidence="1">HB182678</strain>
    </source>
</reference>